<evidence type="ECO:0000313" key="4">
    <source>
        <dbReference type="Proteomes" id="UP000515220"/>
    </source>
</evidence>
<dbReference type="Pfam" id="PF03551">
    <property type="entry name" value="PadR"/>
    <property type="match status" value="1"/>
</dbReference>
<dbReference type="SUPFAM" id="SSF46785">
    <property type="entry name" value="Winged helix' DNA-binding domain"/>
    <property type="match status" value="1"/>
</dbReference>
<gene>
    <name evidence="3" type="ORF">AAJCM20276_02380</name>
</gene>
<feature type="domain" description="Transcription regulator PadR N-terminal" evidence="2">
    <location>
        <begin position="54"/>
        <end position="122"/>
    </location>
</feature>
<accession>A0A6S6PK63</accession>
<evidence type="ECO:0000256" key="1">
    <source>
        <dbReference type="SAM" id="MobiDB-lite"/>
    </source>
</evidence>
<evidence type="ECO:0000259" key="2">
    <source>
        <dbReference type="Pfam" id="PF03551"/>
    </source>
</evidence>
<dbReference type="PANTHER" id="PTHR43252:SF7">
    <property type="entry name" value="TRANSCRIPTIONAL REGULATOR YQJI"/>
    <property type="match status" value="1"/>
</dbReference>
<name>A0A6S6PK63_ACEAC</name>
<protein>
    <submittedName>
        <fullName evidence="3">PadR family transcriptional regulator</fullName>
    </submittedName>
</protein>
<dbReference type="AlphaFoldDB" id="A0A6S6PK63"/>
<dbReference type="Gene3D" id="1.10.10.10">
    <property type="entry name" value="Winged helix-like DNA-binding domain superfamily/Winged helix DNA-binding domain"/>
    <property type="match status" value="1"/>
</dbReference>
<organism evidence="3 4">
    <name type="scientific">Acetobacter aceti</name>
    <dbReference type="NCBI Taxonomy" id="435"/>
    <lineage>
        <taxon>Bacteria</taxon>
        <taxon>Pseudomonadati</taxon>
        <taxon>Pseudomonadota</taxon>
        <taxon>Alphaproteobacteria</taxon>
        <taxon>Acetobacterales</taxon>
        <taxon>Acetobacteraceae</taxon>
        <taxon>Acetobacter</taxon>
        <taxon>Acetobacter subgen. Acetobacter</taxon>
    </lineage>
</organism>
<dbReference type="RefSeq" id="WP_010668682.1">
    <property type="nucleotide sequence ID" value="NZ_AP023326.1"/>
</dbReference>
<feature type="region of interest" description="Disordered" evidence="1">
    <location>
        <begin position="1"/>
        <end position="40"/>
    </location>
</feature>
<dbReference type="InterPro" id="IPR036388">
    <property type="entry name" value="WH-like_DNA-bd_sf"/>
</dbReference>
<dbReference type="PANTHER" id="PTHR43252">
    <property type="entry name" value="TRANSCRIPTIONAL REGULATOR YQJI"/>
    <property type="match status" value="1"/>
</dbReference>
<evidence type="ECO:0000313" key="3">
    <source>
        <dbReference type="EMBL" id="BCI65614.1"/>
    </source>
</evidence>
<dbReference type="InterPro" id="IPR005149">
    <property type="entry name" value="Tscrpt_reg_PadR_N"/>
</dbReference>
<sequence>MFKEHKSKHRSSRHAGGEHSKGRRQFGGGSRHGFGRGDFPAGRKLSSGELQLVLLALLETQPAHGYELIRLLEEKSGGFYAPSPGMVYPALTYLDETGQVTASPEGNRKLYTLTDEGKALLEANREQAETILETLKRIGSRMGEVREAFSGVDDADPRASDEFHEARHAFKQAMMRQRGCGPEEKKRIIEILKRATAEILNKPE</sequence>
<proteinExistence type="predicted"/>
<feature type="compositionally biased region" description="Basic residues" evidence="1">
    <location>
        <begin position="1"/>
        <end position="13"/>
    </location>
</feature>
<dbReference type="EMBL" id="AP023326">
    <property type="protein sequence ID" value="BCI65614.1"/>
    <property type="molecule type" value="Genomic_DNA"/>
</dbReference>
<reference evidence="3 4" key="1">
    <citation type="submission" date="2020-07" db="EMBL/GenBank/DDBJ databases">
        <title>Complete Genome Sequence of an acetic acid bacterium, Acetobacter aceti JCM20276.</title>
        <authorList>
            <person name="Hirose Y."/>
            <person name="Mihara H."/>
        </authorList>
    </citation>
    <scope>NUCLEOTIDE SEQUENCE [LARGE SCALE GENOMIC DNA]</scope>
    <source>
        <strain evidence="3 4">JCM20276</strain>
    </source>
</reference>
<dbReference type="InterPro" id="IPR036390">
    <property type="entry name" value="WH_DNA-bd_sf"/>
</dbReference>
<dbReference type="Proteomes" id="UP000515220">
    <property type="component" value="Chromosome"/>
</dbReference>